<keyword evidence="6 9" id="KW-0326">Glycosidase</keyword>
<evidence type="ECO:0000256" key="7">
    <source>
        <dbReference type="ARBA" id="ARBA00023316"/>
    </source>
</evidence>
<evidence type="ECO:0000313" key="11">
    <source>
        <dbReference type="EMBL" id="KZV51170.1"/>
    </source>
</evidence>
<dbReference type="SUPFAM" id="SSF51126">
    <property type="entry name" value="Pectin lyase-like"/>
    <property type="match status" value="2"/>
</dbReference>
<evidence type="ECO:0000256" key="4">
    <source>
        <dbReference type="ARBA" id="ARBA00022525"/>
    </source>
</evidence>
<evidence type="ECO:0000313" key="12">
    <source>
        <dbReference type="Proteomes" id="UP000250235"/>
    </source>
</evidence>
<keyword evidence="4" id="KW-0964">Secreted</keyword>
<evidence type="ECO:0000256" key="6">
    <source>
        <dbReference type="ARBA" id="ARBA00023295"/>
    </source>
</evidence>
<accession>A0A2Z7CVM8</accession>
<dbReference type="InterPro" id="IPR000743">
    <property type="entry name" value="Glyco_hydro_28"/>
</dbReference>
<dbReference type="InterPro" id="IPR006626">
    <property type="entry name" value="PbH1"/>
</dbReference>
<keyword evidence="7" id="KW-0961">Cell wall biogenesis/degradation</keyword>
<dbReference type="GO" id="GO:0004650">
    <property type="term" value="F:polygalacturonase activity"/>
    <property type="evidence" value="ECO:0007669"/>
    <property type="project" value="InterPro"/>
</dbReference>
<keyword evidence="10" id="KW-0732">Signal</keyword>
<dbReference type="InterPro" id="IPR011050">
    <property type="entry name" value="Pectin_lyase_fold/virulence"/>
</dbReference>
<evidence type="ECO:0000256" key="10">
    <source>
        <dbReference type="SAM" id="SignalP"/>
    </source>
</evidence>
<reference evidence="11 12" key="1">
    <citation type="journal article" date="2015" name="Proc. Natl. Acad. Sci. U.S.A.">
        <title>The resurrection genome of Boea hygrometrica: A blueprint for survival of dehydration.</title>
        <authorList>
            <person name="Xiao L."/>
            <person name="Yang G."/>
            <person name="Zhang L."/>
            <person name="Yang X."/>
            <person name="Zhao S."/>
            <person name="Ji Z."/>
            <person name="Zhou Q."/>
            <person name="Hu M."/>
            <person name="Wang Y."/>
            <person name="Chen M."/>
            <person name="Xu Y."/>
            <person name="Jin H."/>
            <person name="Xiao X."/>
            <person name="Hu G."/>
            <person name="Bao F."/>
            <person name="Hu Y."/>
            <person name="Wan P."/>
            <person name="Li L."/>
            <person name="Deng X."/>
            <person name="Kuang T."/>
            <person name="Xiang C."/>
            <person name="Zhu J.K."/>
            <person name="Oliver M.J."/>
            <person name="He Y."/>
        </authorList>
    </citation>
    <scope>NUCLEOTIDE SEQUENCE [LARGE SCALE GENOMIC DNA]</scope>
    <source>
        <strain evidence="12">cv. XS01</strain>
    </source>
</reference>
<feature type="signal peptide" evidence="10">
    <location>
        <begin position="1"/>
        <end position="21"/>
    </location>
</feature>
<dbReference type="PROSITE" id="PS00502">
    <property type="entry name" value="POLYGALACTURONASE"/>
    <property type="match status" value="2"/>
</dbReference>
<dbReference type="GO" id="GO:0005975">
    <property type="term" value="P:carbohydrate metabolic process"/>
    <property type="evidence" value="ECO:0007669"/>
    <property type="project" value="InterPro"/>
</dbReference>
<feature type="chain" id="PRO_5016356345" evidence="10">
    <location>
        <begin position="22"/>
        <end position="698"/>
    </location>
</feature>
<evidence type="ECO:0000256" key="8">
    <source>
        <dbReference type="PROSITE-ProRule" id="PRU10052"/>
    </source>
</evidence>
<dbReference type="PANTHER" id="PTHR31375">
    <property type="match status" value="1"/>
</dbReference>
<dbReference type="Pfam" id="PF00295">
    <property type="entry name" value="Glyco_hydro_28"/>
    <property type="match status" value="2"/>
</dbReference>
<dbReference type="SMART" id="SM00710">
    <property type="entry name" value="PbH1"/>
    <property type="match status" value="9"/>
</dbReference>
<proteinExistence type="inferred from homology"/>
<dbReference type="GO" id="GO:0071555">
    <property type="term" value="P:cell wall organization"/>
    <property type="evidence" value="ECO:0007669"/>
    <property type="project" value="UniProtKB-KW"/>
</dbReference>
<sequence length="698" mass="75285">MQEFVKYLAILGFLLLGSSFADDIWYPTYDVRDYGAVGDGITDDTKGFESAWEAACKKGSGNVEILGNIVAPPRSKWRNTASDKWLYFHKVDGLTVIGNGQGIINGNGQTWWLDALSFINCNGLIVRGLKHVDSQENHISVIHCQNVMLANLHIVAPAKSPNTDGIRISRSTNVDIHDSIMETGDDCIAITGGSSRVKISGIACGPGHGISIGSLGKDGAHDEVEAIAVSNCSFRGTQNGVRIKTWQGGSGFARSITFSNINFIAAYNPVIIDQYYCPHKTCVKKESAVKVSNVKYVGLRGTSMTKIATVNFNCSQTVPCTDILVDDVNIVPIDQEAPSSQCIDAHVTEHRSNIVFHCRKTWEAACTNGSGNVEVRVPPGNFSVSRLKFQGPCKARSISFQILGNIVAPPRSEWRNTDAYGWLYFDKIDGLTVTGKGRGIIHGNGQTWWLYAITFSKCNGLIVRGLKHINSPRNHISITKCKNVTVTNLHIVAPDTSPNTDGINIIGSTNISIHDSIMETGDDCIAINGGTSQVNISGIACGPGHGISIGSLGKDGAHEEVEAIAISNSSFLGTQNGVRIKTWQGGSGFARNIHFANIKFNAAYNPVIIDQYYCPHRICSNQESAVKVSNVTYVGLRGTFVTNAAVIFKCSQTVHCTGILVDNVNIGHIGNEIPSAQCINAYVTERMSNLALNCSNSK</sequence>
<dbReference type="EMBL" id="KQ991962">
    <property type="protein sequence ID" value="KZV51170.1"/>
    <property type="molecule type" value="Genomic_DNA"/>
</dbReference>
<gene>
    <name evidence="11" type="ORF">F511_19720</name>
</gene>
<evidence type="ECO:0000256" key="9">
    <source>
        <dbReference type="RuleBase" id="RU361169"/>
    </source>
</evidence>
<evidence type="ECO:0000256" key="5">
    <source>
        <dbReference type="ARBA" id="ARBA00022801"/>
    </source>
</evidence>
<dbReference type="Proteomes" id="UP000250235">
    <property type="component" value="Unassembled WGS sequence"/>
</dbReference>
<comment type="similarity">
    <text evidence="2 9">Belongs to the glycosyl hydrolase 28 family.</text>
</comment>
<comment type="subcellular location">
    <subcellularLocation>
        <location evidence="1">Secreted</location>
        <location evidence="1">Cell wall</location>
    </subcellularLocation>
</comment>
<protein>
    <submittedName>
        <fullName evidence="11">Putative polygalacturonase-like</fullName>
    </submittedName>
</protein>
<keyword evidence="5 9" id="KW-0378">Hydrolase</keyword>
<feature type="active site" evidence="8">
    <location>
        <position position="545"/>
    </location>
</feature>
<dbReference type="AlphaFoldDB" id="A0A2Z7CVM8"/>
<dbReference type="InterPro" id="IPR012334">
    <property type="entry name" value="Pectin_lyas_fold"/>
</dbReference>
<dbReference type="OrthoDB" id="187139at2759"/>
<evidence type="ECO:0000256" key="1">
    <source>
        <dbReference type="ARBA" id="ARBA00004191"/>
    </source>
</evidence>
<feature type="active site" evidence="8">
    <location>
        <position position="208"/>
    </location>
</feature>
<dbReference type="Gene3D" id="2.160.20.10">
    <property type="entry name" value="Single-stranded right-handed beta-helix, Pectin lyase-like"/>
    <property type="match status" value="2"/>
</dbReference>
<keyword evidence="3" id="KW-0134">Cell wall</keyword>
<evidence type="ECO:0000256" key="3">
    <source>
        <dbReference type="ARBA" id="ARBA00022512"/>
    </source>
</evidence>
<keyword evidence="12" id="KW-1185">Reference proteome</keyword>
<evidence type="ECO:0000256" key="2">
    <source>
        <dbReference type="ARBA" id="ARBA00008834"/>
    </source>
</evidence>
<organism evidence="11 12">
    <name type="scientific">Dorcoceras hygrometricum</name>
    <dbReference type="NCBI Taxonomy" id="472368"/>
    <lineage>
        <taxon>Eukaryota</taxon>
        <taxon>Viridiplantae</taxon>
        <taxon>Streptophyta</taxon>
        <taxon>Embryophyta</taxon>
        <taxon>Tracheophyta</taxon>
        <taxon>Spermatophyta</taxon>
        <taxon>Magnoliopsida</taxon>
        <taxon>eudicotyledons</taxon>
        <taxon>Gunneridae</taxon>
        <taxon>Pentapetalae</taxon>
        <taxon>asterids</taxon>
        <taxon>lamiids</taxon>
        <taxon>Lamiales</taxon>
        <taxon>Gesneriaceae</taxon>
        <taxon>Didymocarpoideae</taxon>
        <taxon>Trichosporeae</taxon>
        <taxon>Loxocarpinae</taxon>
        <taxon>Dorcoceras</taxon>
    </lineage>
</organism>
<name>A0A2Z7CVM8_9LAMI</name>